<dbReference type="GO" id="GO:0020037">
    <property type="term" value="F:heme binding"/>
    <property type="evidence" value="ECO:0007669"/>
    <property type="project" value="InterPro"/>
</dbReference>
<dbReference type="AlphaFoldDB" id="A0A1V1HZM4"/>
<dbReference type="Pfam" id="PF01077">
    <property type="entry name" value="NIR_SIR"/>
    <property type="match status" value="1"/>
</dbReference>
<dbReference type="Gene3D" id="3.90.480.10">
    <property type="entry name" value="Sulfite Reductase Hemoprotein,Domain 2"/>
    <property type="match status" value="1"/>
</dbReference>
<feature type="domain" description="Nitrite/sulphite reductase 4Fe-4S" evidence="7">
    <location>
        <begin position="118"/>
        <end position="268"/>
    </location>
</feature>
<dbReference type="InterPro" id="IPR006067">
    <property type="entry name" value="NO2/SO3_Rdtase_4Fe4S_dom"/>
</dbReference>
<dbReference type="PANTHER" id="PTHR32439:SF9">
    <property type="entry name" value="BLR3264 PROTEIN"/>
    <property type="match status" value="1"/>
</dbReference>
<dbReference type="GeneID" id="82204749"/>
<evidence type="ECO:0000256" key="2">
    <source>
        <dbReference type="ARBA" id="ARBA00022617"/>
    </source>
</evidence>
<dbReference type="KEGG" id="ril:CRIB_563"/>
<dbReference type="EC" id="1.8.1.2" evidence="9"/>
<dbReference type="PANTHER" id="PTHR32439">
    <property type="entry name" value="FERREDOXIN--NITRITE REDUCTASE, CHLOROPLASTIC"/>
    <property type="match status" value="1"/>
</dbReference>
<organism evidence="9 10">
    <name type="scientific">Romboutsia ilealis</name>
    <dbReference type="NCBI Taxonomy" id="1115758"/>
    <lineage>
        <taxon>Bacteria</taxon>
        <taxon>Bacillati</taxon>
        <taxon>Bacillota</taxon>
        <taxon>Clostridia</taxon>
        <taxon>Peptostreptococcales</taxon>
        <taxon>Peptostreptococcaceae</taxon>
        <taxon>Romboutsia</taxon>
    </lineage>
</organism>
<evidence type="ECO:0000256" key="4">
    <source>
        <dbReference type="ARBA" id="ARBA00023002"/>
    </source>
</evidence>
<dbReference type="InterPro" id="IPR045854">
    <property type="entry name" value="NO2/SO3_Rdtase_4Fe4S_sf"/>
</dbReference>
<evidence type="ECO:0000259" key="7">
    <source>
        <dbReference type="Pfam" id="PF01077"/>
    </source>
</evidence>
<dbReference type="Pfam" id="PF03460">
    <property type="entry name" value="NIR_SIR_ferr"/>
    <property type="match status" value="1"/>
</dbReference>
<dbReference type="GO" id="GO:0004783">
    <property type="term" value="F:sulfite reductase (NADPH) activity"/>
    <property type="evidence" value="ECO:0007669"/>
    <property type="project" value="UniProtKB-EC"/>
</dbReference>
<name>A0A1V1HZM4_9FIRM</name>
<keyword evidence="10" id="KW-1185">Reference proteome</keyword>
<evidence type="ECO:0000313" key="9">
    <source>
        <dbReference type="EMBL" id="CED93317.1"/>
    </source>
</evidence>
<dbReference type="InterPro" id="IPR051329">
    <property type="entry name" value="NIR_SIR_4Fe-4S"/>
</dbReference>
<reference evidence="9 10" key="1">
    <citation type="submission" date="2014-04" db="EMBL/GenBank/DDBJ databases">
        <authorList>
            <person name="Hornung B.V."/>
        </authorList>
    </citation>
    <scope>NUCLEOTIDE SEQUENCE [LARGE SCALE GENOMIC DNA]</scope>
    <source>
        <strain evidence="9 10">CRIB</strain>
    </source>
</reference>
<keyword evidence="4 9" id="KW-0560">Oxidoreductase</keyword>
<dbReference type="Gene3D" id="3.30.413.10">
    <property type="entry name" value="Sulfite Reductase Hemoprotein, domain 1"/>
    <property type="match status" value="2"/>
</dbReference>
<evidence type="ECO:0000256" key="5">
    <source>
        <dbReference type="ARBA" id="ARBA00023004"/>
    </source>
</evidence>
<dbReference type="InterPro" id="IPR006066">
    <property type="entry name" value="NO2/SO3_Rdtase_FeS/sirohaem_BS"/>
</dbReference>
<accession>A0A1V1HZM4</accession>
<evidence type="ECO:0000313" key="10">
    <source>
        <dbReference type="Proteomes" id="UP000245622"/>
    </source>
</evidence>
<dbReference type="SUPFAM" id="SSF55124">
    <property type="entry name" value="Nitrite/Sulfite reductase N-terminal domain-like"/>
    <property type="match status" value="2"/>
</dbReference>
<keyword evidence="5" id="KW-0408">Iron</keyword>
<keyword evidence="3" id="KW-0479">Metal-binding</keyword>
<proteinExistence type="predicted"/>
<keyword evidence="2" id="KW-0349">Heme</keyword>
<feature type="domain" description="Nitrite/Sulfite reductase ferredoxin-like" evidence="8">
    <location>
        <begin position="42"/>
        <end position="105"/>
    </location>
</feature>
<dbReference type="GO" id="GO:0046872">
    <property type="term" value="F:metal ion binding"/>
    <property type="evidence" value="ECO:0007669"/>
    <property type="project" value="UniProtKB-KW"/>
</dbReference>
<evidence type="ECO:0000256" key="1">
    <source>
        <dbReference type="ARBA" id="ARBA00022485"/>
    </source>
</evidence>
<evidence type="ECO:0000259" key="8">
    <source>
        <dbReference type="Pfam" id="PF03460"/>
    </source>
</evidence>
<evidence type="ECO:0000256" key="3">
    <source>
        <dbReference type="ARBA" id="ARBA00022723"/>
    </source>
</evidence>
<sequence length="515" mass="57969">MNNLKEILLSELPKFKENSLKFINGEMSKLEYKGFSGGYGVYAQRDKKSFMIRLRTSAGVISKSQLHTIYNMAYENKLEKIHITTRQAVQLHGLTVDQICNIMEEGINKDIFTRGGGGNFPRNVGLSPLSGVDPDEAFDVTPYAVATDKHFINKITTYHLPRKLKVSYSSCNHDDAHCTVQDLGFIATIKDGKPYFNVYVGGGLGKNPRVGLKLDEPIEAKDALYYVEGLTKLFVDYGNYENKHKARVRYLVEELGEEAFLQKFKEYSLKEKEKGGLDLTPEPLDYSKEGIEVDICDHRIRKQKQNGLYTVYIHPIGGQLYLKDLKALLNELDKIKNPMIRIGMTEGMYILNLNGKEAQKILEVSKTISGDSNLEESICCIGIPICQMGIQNSQKMLNTIIDYFRENVDKEIMQKLPRLYISGCPNSCGVHQIGSIGLTGKMKNIDGTPTDVFEIYICGCFEVGKSRLGTSIGDFKASDIPEFLHELGKIIEGDFFEFATNNTEKVLEIASKYKL</sequence>
<evidence type="ECO:0000256" key="6">
    <source>
        <dbReference type="ARBA" id="ARBA00023014"/>
    </source>
</evidence>
<dbReference type="SUPFAM" id="SSF56014">
    <property type="entry name" value="Nitrite and sulphite reductase 4Fe-4S domain-like"/>
    <property type="match status" value="2"/>
</dbReference>
<dbReference type="RefSeq" id="WP_180703049.1">
    <property type="nucleotide sequence ID" value="NZ_LN555523.1"/>
</dbReference>
<protein>
    <submittedName>
        <fullName evidence="9">Sulfite reductase [ferredoxin] 1</fullName>
        <ecNumber evidence="9">1.8.1.2</ecNumber>
    </submittedName>
</protein>
<dbReference type="GO" id="GO:0051539">
    <property type="term" value="F:4 iron, 4 sulfur cluster binding"/>
    <property type="evidence" value="ECO:0007669"/>
    <property type="project" value="UniProtKB-KW"/>
</dbReference>
<keyword evidence="6" id="KW-0411">Iron-sulfur</keyword>
<dbReference type="EMBL" id="LN555523">
    <property type="protein sequence ID" value="CED93317.1"/>
    <property type="molecule type" value="Genomic_DNA"/>
</dbReference>
<gene>
    <name evidence="9" type="ORF">CRIB_563</name>
</gene>
<dbReference type="InterPro" id="IPR036136">
    <property type="entry name" value="Nit/Sulf_reduc_fer-like_dom_sf"/>
</dbReference>
<dbReference type="InterPro" id="IPR005117">
    <property type="entry name" value="NiRdtase/SiRdtase_haem-b_fer"/>
</dbReference>
<dbReference type="Proteomes" id="UP000245622">
    <property type="component" value="Chromosome 1"/>
</dbReference>
<keyword evidence="1" id="KW-0004">4Fe-4S</keyword>
<dbReference type="PRINTS" id="PR00397">
    <property type="entry name" value="SIROHAEM"/>
</dbReference>